<dbReference type="Pfam" id="PF26002">
    <property type="entry name" value="Beta-barrel_AprE"/>
    <property type="match status" value="1"/>
</dbReference>
<dbReference type="PANTHER" id="PTHR30386">
    <property type="entry name" value="MEMBRANE FUSION SUBUNIT OF EMRAB-TOLC MULTIDRUG EFFLUX PUMP"/>
    <property type="match status" value="1"/>
</dbReference>
<dbReference type="AlphaFoldDB" id="A0A5S3Z9U3"/>
<protein>
    <recommendedName>
        <fullName evidence="2">AprE-like beta-barrel domain-containing protein</fullName>
    </recommendedName>
</protein>
<name>A0A5S3Z9U3_9GAMM</name>
<proteinExistence type="predicted"/>
<dbReference type="EMBL" id="PNCG01000001">
    <property type="protein sequence ID" value="TMP89009.1"/>
    <property type="molecule type" value="Genomic_DNA"/>
</dbReference>
<organism evidence="3 4">
    <name type="scientific">Pseudoalteromonas ruthenica</name>
    <dbReference type="NCBI Taxonomy" id="151081"/>
    <lineage>
        <taxon>Bacteria</taxon>
        <taxon>Pseudomonadati</taxon>
        <taxon>Pseudomonadota</taxon>
        <taxon>Gammaproteobacteria</taxon>
        <taxon>Alteromonadales</taxon>
        <taxon>Pseudoalteromonadaceae</taxon>
        <taxon>Pseudoalteromonas</taxon>
    </lineage>
</organism>
<reference evidence="3 4" key="1">
    <citation type="submission" date="2017-12" db="EMBL/GenBank/DDBJ databases">
        <authorList>
            <person name="Paulsen S."/>
            <person name="Gram L.K."/>
        </authorList>
    </citation>
    <scope>NUCLEOTIDE SEQUENCE [LARGE SCALE GENOMIC DNA]</scope>
    <source>
        <strain evidence="3 4">S2897</strain>
    </source>
</reference>
<feature type="coiled-coil region" evidence="1">
    <location>
        <begin position="217"/>
        <end position="251"/>
    </location>
</feature>
<sequence>MSKLLRSLVFLVISFLLLLYLILKLLFVNDYTDPVDGVILADPSPVKIKSTINGSISELFASHNEKVKKGQILAIINGDDLTSNKEQIHSEYIHLSELIKLKEQLINLSEQEIVRAEKSINFEIARHKAQKKLDAFLLKVAESELNSESNSAASKLSYELNNNIVKSTELLSLSDFEKLDLISKSKDAIDKIRNKDIKYNKIAYEMKLKEAEFNLTLSKLNKEKTKALKQANITEQEYRELKVELTKVQDRMRVNDFKISKTFIKSPIEGNLTYISEDVKESKVANKNQVSFIVTPENNNFYVELYLPDQIYKEVSVGHTVNIEVFAWNHYKHGIITGQIQSITKNKVPSTHHDTPAYLAKVEIDRSDKTQLDLQQGFTIKARVVLGEVSILSYIIKKLNLDDK</sequence>
<accession>A0A5S3Z9U3</accession>
<evidence type="ECO:0000313" key="3">
    <source>
        <dbReference type="EMBL" id="TMP89009.1"/>
    </source>
</evidence>
<dbReference type="InterPro" id="IPR058982">
    <property type="entry name" value="Beta-barrel_AprE"/>
</dbReference>
<reference evidence="4" key="2">
    <citation type="submission" date="2019-06" db="EMBL/GenBank/DDBJ databases">
        <title>Co-occurence of chitin degradation, pigmentation and bioactivity in marine Pseudoalteromonas.</title>
        <authorList>
            <person name="Sonnenschein E.C."/>
            <person name="Bech P.K."/>
        </authorList>
    </citation>
    <scope>NUCLEOTIDE SEQUENCE [LARGE SCALE GENOMIC DNA]</scope>
    <source>
        <strain evidence="4">S2897</strain>
    </source>
</reference>
<comment type="caution">
    <text evidence="3">The sequence shown here is derived from an EMBL/GenBank/DDBJ whole genome shotgun (WGS) entry which is preliminary data.</text>
</comment>
<dbReference type="RefSeq" id="WP_138547119.1">
    <property type="nucleotide sequence ID" value="NZ_PNCG01000001.1"/>
</dbReference>
<dbReference type="PANTHER" id="PTHR30386:SF28">
    <property type="entry name" value="EXPORTED PROTEIN"/>
    <property type="match status" value="1"/>
</dbReference>
<feature type="domain" description="AprE-like beta-barrel" evidence="2">
    <location>
        <begin position="303"/>
        <end position="385"/>
    </location>
</feature>
<evidence type="ECO:0000256" key="1">
    <source>
        <dbReference type="SAM" id="Coils"/>
    </source>
</evidence>
<evidence type="ECO:0000313" key="4">
    <source>
        <dbReference type="Proteomes" id="UP000305874"/>
    </source>
</evidence>
<dbReference type="PRINTS" id="PR01490">
    <property type="entry name" value="RTXTOXIND"/>
</dbReference>
<dbReference type="InterPro" id="IPR050739">
    <property type="entry name" value="MFP"/>
</dbReference>
<keyword evidence="1" id="KW-0175">Coiled coil</keyword>
<evidence type="ECO:0000259" key="2">
    <source>
        <dbReference type="Pfam" id="PF26002"/>
    </source>
</evidence>
<gene>
    <name evidence="3" type="ORF">CWC05_01245</name>
</gene>
<dbReference type="Gene3D" id="2.40.30.170">
    <property type="match status" value="1"/>
</dbReference>
<dbReference type="Proteomes" id="UP000305874">
    <property type="component" value="Unassembled WGS sequence"/>
</dbReference>